<gene>
    <name evidence="2" type="ORF">ECRASSUSDP1_LOCUS14790</name>
</gene>
<feature type="region of interest" description="Disordered" evidence="1">
    <location>
        <begin position="90"/>
        <end position="118"/>
    </location>
</feature>
<dbReference type="Proteomes" id="UP001295684">
    <property type="component" value="Unassembled WGS sequence"/>
</dbReference>
<evidence type="ECO:0000313" key="2">
    <source>
        <dbReference type="EMBL" id="CAI2373444.1"/>
    </source>
</evidence>
<sequence length="466" mass="54418">MEKRTPSTKKYSLKTDIQVKPKTIHRRIEPITTDEFDVRVPSINLDVIPSLKHSENGIENNPYEISNAKVKKVYSKTSKNHLNSDRIKSFRKPRRVSKISPRKAKDELGMGSSHSQNKTLYNLPYSYEKHNRSMSKQHYLDNDSYISSQTFYLEKNKRASCKEPINPEYKPSQTNRKNTGLNLDVINLIQNRRDEELSKSTKSEAQSKFVACQLNMTQPVDYSSRAKFREDPQLEPLVSEFINQKPNSQKIMLKSLKNNKKTKKLLDNLHKIEEEIDKYDIEYSISNKKYKAGTDQFYNCFIEKCKFIDYIFKKIDSDYKKSDYNSFKIIMTKGKHDEEAKLVTTTYSLCSRIISELLECRDHTESHYLGVIQSKDYTIDNLKTRLKTAIDHLKQIEEDELNLQKDVDIEIKKLEELGNFDDLEKPDFLSVGLHKSNTEDDPCYTLTDIYQFLLFEGEIVKSDAAK</sequence>
<feature type="compositionally biased region" description="Basic residues" evidence="1">
    <location>
        <begin position="90"/>
        <end position="102"/>
    </location>
</feature>
<dbReference type="EMBL" id="CAMPGE010014794">
    <property type="protein sequence ID" value="CAI2373444.1"/>
    <property type="molecule type" value="Genomic_DNA"/>
</dbReference>
<evidence type="ECO:0000313" key="3">
    <source>
        <dbReference type="Proteomes" id="UP001295684"/>
    </source>
</evidence>
<name>A0AAD2CWK4_EUPCR</name>
<evidence type="ECO:0000256" key="1">
    <source>
        <dbReference type="SAM" id="MobiDB-lite"/>
    </source>
</evidence>
<comment type="caution">
    <text evidence="2">The sequence shown here is derived from an EMBL/GenBank/DDBJ whole genome shotgun (WGS) entry which is preliminary data.</text>
</comment>
<organism evidence="2 3">
    <name type="scientific">Euplotes crassus</name>
    <dbReference type="NCBI Taxonomy" id="5936"/>
    <lineage>
        <taxon>Eukaryota</taxon>
        <taxon>Sar</taxon>
        <taxon>Alveolata</taxon>
        <taxon>Ciliophora</taxon>
        <taxon>Intramacronucleata</taxon>
        <taxon>Spirotrichea</taxon>
        <taxon>Hypotrichia</taxon>
        <taxon>Euplotida</taxon>
        <taxon>Euplotidae</taxon>
        <taxon>Moneuplotes</taxon>
    </lineage>
</organism>
<dbReference type="AlphaFoldDB" id="A0AAD2CWK4"/>
<proteinExistence type="predicted"/>
<keyword evidence="3" id="KW-1185">Reference proteome</keyword>
<accession>A0AAD2CWK4</accession>
<protein>
    <submittedName>
        <fullName evidence="2">Uncharacterized protein</fullName>
    </submittedName>
</protein>
<reference evidence="2" key="1">
    <citation type="submission" date="2023-07" db="EMBL/GenBank/DDBJ databases">
        <authorList>
            <consortium name="AG Swart"/>
            <person name="Singh M."/>
            <person name="Singh A."/>
            <person name="Seah K."/>
            <person name="Emmerich C."/>
        </authorList>
    </citation>
    <scope>NUCLEOTIDE SEQUENCE</scope>
    <source>
        <strain evidence="2">DP1</strain>
    </source>
</reference>